<evidence type="ECO:0000313" key="2">
    <source>
        <dbReference type="Proteomes" id="UP000008181"/>
    </source>
</evidence>
<dbReference type="RefSeq" id="XP_003651508.1">
    <property type="nucleotide sequence ID" value="XM_003651460.1"/>
</dbReference>
<accession>G2R430</accession>
<evidence type="ECO:0000313" key="1">
    <source>
        <dbReference type="EMBL" id="AEO65172.1"/>
    </source>
</evidence>
<keyword evidence="1" id="KW-0808">Transferase</keyword>
<dbReference type="PANTHER" id="PTHR34144:SF5">
    <property type="entry name" value="ALPHA-1,3-MANNOSYLTRANSFERASE CMT1"/>
    <property type="match status" value="1"/>
</dbReference>
<dbReference type="KEGG" id="ttt:THITE_2111903"/>
<dbReference type="Pfam" id="PF11735">
    <property type="entry name" value="CAP59_mtransfer"/>
    <property type="match status" value="1"/>
</dbReference>
<protein>
    <submittedName>
        <fullName evidence="1">Glycosyltransferase family 69 protein</fullName>
    </submittedName>
</protein>
<dbReference type="EMBL" id="CP003010">
    <property type="protein sequence ID" value="AEO65172.1"/>
    <property type="molecule type" value="Genomic_DNA"/>
</dbReference>
<name>G2R430_THETT</name>
<dbReference type="InterPro" id="IPR021047">
    <property type="entry name" value="Mannosyltransferase_CMT1"/>
</dbReference>
<reference evidence="1 2" key="1">
    <citation type="journal article" date="2011" name="Nat. Biotechnol.">
        <title>Comparative genomic analysis of the thermophilic biomass-degrading fungi Myceliophthora thermophila and Thielavia terrestris.</title>
        <authorList>
            <person name="Berka R.M."/>
            <person name="Grigoriev I.V."/>
            <person name="Otillar R."/>
            <person name="Salamov A."/>
            <person name="Grimwood J."/>
            <person name="Reid I."/>
            <person name="Ishmael N."/>
            <person name="John T."/>
            <person name="Darmond C."/>
            <person name="Moisan M.-C."/>
            <person name="Henrissat B."/>
            <person name="Coutinho P.M."/>
            <person name="Lombard V."/>
            <person name="Natvig D.O."/>
            <person name="Lindquist E."/>
            <person name="Schmutz J."/>
            <person name="Lucas S."/>
            <person name="Harris P."/>
            <person name="Powlowski J."/>
            <person name="Bellemare A."/>
            <person name="Taylor D."/>
            <person name="Butler G."/>
            <person name="de Vries R.P."/>
            <person name="Allijn I.E."/>
            <person name="van den Brink J."/>
            <person name="Ushinsky S."/>
            <person name="Storms R."/>
            <person name="Powell A.J."/>
            <person name="Paulsen I.T."/>
            <person name="Elbourne L.D.H."/>
            <person name="Baker S.E."/>
            <person name="Magnuson J."/>
            <person name="LaBoissiere S."/>
            <person name="Clutterbuck A.J."/>
            <person name="Martinez D."/>
            <person name="Wogulis M."/>
            <person name="de Leon A.L."/>
            <person name="Rey M.W."/>
            <person name="Tsang A."/>
        </authorList>
    </citation>
    <scope>NUCLEOTIDE SEQUENCE [LARGE SCALE GENOMIC DNA]</scope>
    <source>
        <strain evidence="2">ATCC 38088 / NRRL 8126</strain>
    </source>
</reference>
<dbReference type="GO" id="GO:0016740">
    <property type="term" value="F:transferase activity"/>
    <property type="evidence" value="ECO:0007669"/>
    <property type="project" value="UniProtKB-KW"/>
</dbReference>
<keyword evidence="2" id="KW-1185">Reference proteome</keyword>
<dbReference type="OrthoDB" id="262547at2759"/>
<dbReference type="eggNOG" id="ENOG502QRBX">
    <property type="taxonomic scope" value="Eukaryota"/>
</dbReference>
<dbReference type="Proteomes" id="UP000008181">
    <property type="component" value="Chromosome 2"/>
</dbReference>
<organism evidence="1 2">
    <name type="scientific">Thermothielavioides terrestris (strain ATCC 38088 / NRRL 8126)</name>
    <name type="common">Thielavia terrestris</name>
    <dbReference type="NCBI Taxonomy" id="578455"/>
    <lineage>
        <taxon>Eukaryota</taxon>
        <taxon>Fungi</taxon>
        <taxon>Dikarya</taxon>
        <taxon>Ascomycota</taxon>
        <taxon>Pezizomycotina</taxon>
        <taxon>Sordariomycetes</taxon>
        <taxon>Sordariomycetidae</taxon>
        <taxon>Sordariales</taxon>
        <taxon>Chaetomiaceae</taxon>
        <taxon>Thermothielavioides</taxon>
        <taxon>Thermothielavioides terrestris</taxon>
    </lineage>
</organism>
<dbReference type="PANTHER" id="PTHR34144">
    <property type="entry name" value="CHROMOSOME 8, WHOLE GENOME SHOTGUN SEQUENCE"/>
    <property type="match status" value="1"/>
</dbReference>
<proteinExistence type="predicted"/>
<sequence>MRRPRALLFVQLSVLALIAVYFLHFRFDTLGSVRSDAPGSLALTPNATLPLQNLTAYTRAILDPSDASLPKVECPRPDLSRYAHLRAKSHAGPSSLRYFFALNLRNCLPLLPQLLGSILEVIRFLGPEHCALSIVEGNSPDGTAEVLAALEPELIRLGIRTYFTLNNQIDPLAEGSDRFSSLATLRNLAVAPLLAAFSNPPTITTTAAANASVLFINDVAICADDLLELAHQRARQGADMACAMDWTGATDDDDDDDDAQPGPAFYDVYIARAINGDLFFDVPPATVSWDRAADLFWNEPIARARLERHAPFQVFACWNGAVAFTARPLVEGKVAFRGARADKGECWQGEPQAFCKDLWLNGYGKIMVVPQVNLAYSIEEGRTIKKLKGFASRWAAEEDEAEPRIEWLPPPDQVKCMPTFQDQTWRPWNETFG</sequence>
<dbReference type="HOGENOM" id="CLU_036740_1_0_1"/>
<dbReference type="GeneID" id="11517854"/>
<dbReference type="AlphaFoldDB" id="G2R430"/>
<gene>
    <name evidence="1" type="ORF">THITE_2111903</name>
</gene>